<evidence type="ECO:0000313" key="3">
    <source>
        <dbReference type="Proteomes" id="UP000054466"/>
    </source>
</evidence>
<evidence type="ECO:0000313" key="2">
    <source>
        <dbReference type="EMBL" id="KIW30630.1"/>
    </source>
</evidence>
<proteinExistence type="predicted"/>
<feature type="compositionally biased region" description="Basic and acidic residues" evidence="1">
    <location>
        <begin position="402"/>
        <end position="424"/>
    </location>
</feature>
<sequence length="803" mass="89238">MALNKATERLFKYPPMERQDLNQSQLGSFKFTPVDPVSNIQTLTQSAKHYLEQQLSRRLPRGAAPLAAGSSQNKPNAFTDMSPEKSVPYSNPSSVDASFFNKHIKPDLGDSRLRLGPAALRSAVEGAASPTKSVSVTPVQQELDATLRQHQQTNSFNAPELVSSQPQVPLMDLKSAIFTLDGGLVGQSRSDSTSFTETLCVALANEQRAHNATKAALAEKIDRCILMESQIRRNRQQITSMTTTIKSLGAIVKHNANGSKGKPPVAWWYETDVSEDNDEVALREFYREYQKVKDAAKEKDQYKEEEQHTEEERPGTGVSAKKDTTGVVVAPSSDVVDDAELYNLDLLKKPTFDNSADSVLRRTLRKHFSIDDNADDGKPPMTPTRRRPSINRLIDISPESSGEAKEKDKTEREYDMGTPKKETLVDNSANDSQQRLNASTTNPSQVRLLTAQNPVLELPPAIVAKYGQRPVEPPAQALEEKSNGVRSHLAKAEVFLRKDTLSKPPSNDEHYGKFSPPSSIANDHNDPSATDIVSPIAAHSRSRITVQVGDNLHGEPKWLINKDNPIFESEQEKMQAIVECGNAWRQNSPFIHHPVRYLPEDAAGTADAYRTVMVDAIPVGSTIPDVLSIVKGGSLESIQLFPPIGKVTTVMTARIVFNYEESAHNMIKHQEARSGEAKDGNRFKINGLAVRCWMPTDPTYPRNDELERKVLGKPGASRIILLDNIDEYTYNLIPYKIKPPHAQHVIEYSYTLDGCVSIEFTDVKTAIMVMDMLRGDRDLWDAIFQYDTDYTCTPYVKGEPMGN</sequence>
<dbReference type="OrthoDB" id="5244622at2759"/>
<feature type="compositionally biased region" description="Basic and acidic residues" evidence="1">
    <location>
        <begin position="296"/>
        <end position="324"/>
    </location>
</feature>
<feature type="compositionally biased region" description="Basic and acidic residues" evidence="1">
    <location>
        <begin position="500"/>
        <end position="512"/>
    </location>
</feature>
<feature type="region of interest" description="Disordered" evidence="1">
    <location>
        <begin position="370"/>
        <end position="443"/>
    </location>
</feature>
<gene>
    <name evidence="2" type="ORF">PV07_06361</name>
</gene>
<dbReference type="AlphaFoldDB" id="A0A0D2CKQ0"/>
<accession>A0A0D2CKQ0</accession>
<name>A0A0D2CKQ0_9EURO</name>
<keyword evidence="3" id="KW-1185">Reference proteome</keyword>
<evidence type="ECO:0000256" key="1">
    <source>
        <dbReference type="SAM" id="MobiDB-lite"/>
    </source>
</evidence>
<feature type="region of interest" description="Disordered" evidence="1">
    <location>
        <begin position="500"/>
        <end position="528"/>
    </location>
</feature>
<dbReference type="EMBL" id="KN847042">
    <property type="protein sequence ID" value="KIW30630.1"/>
    <property type="molecule type" value="Genomic_DNA"/>
</dbReference>
<protein>
    <submittedName>
        <fullName evidence="2">Uncharacterized protein</fullName>
    </submittedName>
</protein>
<feature type="region of interest" description="Disordered" evidence="1">
    <location>
        <begin position="65"/>
        <end position="91"/>
    </location>
</feature>
<reference evidence="2 3" key="1">
    <citation type="submission" date="2015-01" db="EMBL/GenBank/DDBJ databases">
        <title>The Genome Sequence of Cladophialophora immunda CBS83496.</title>
        <authorList>
            <consortium name="The Broad Institute Genomics Platform"/>
            <person name="Cuomo C."/>
            <person name="de Hoog S."/>
            <person name="Gorbushina A."/>
            <person name="Stielow B."/>
            <person name="Teixiera M."/>
            <person name="Abouelleil A."/>
            <person name="Chapman S.B."/>
            <person name="Priest M."/>
            <person name="Young S.K."/>
            <person name="Wortman J."/>
            <person name="Nusbaum C."/>
            <person name="Birren B."/>
        </authorList>
    </citation>
    <scope>NUCLEOTIDE SEQUENCE [LARGE SCALE GENOMIC DNA]</scope>
    <source>
        <strain evidence="2 3">CBS 83496</strain>
    </source>
</reference>
<dbReference type="VEuPathDB" id="FungiDB:PV07_06361"/>
<organism evidence="2 3">
    <name type="scientific">Cladophialophora immunda</name>
    <dbReference type="NCBI Taxonomy" id="569365"/>
    <lineage>
        <taxon>Eukaryota</taxon>
        <taxon>Fungi</taxon>
        <taxon>Dikarya</taxon>
        <taxon>Ascomycota</taxon>
        <taxon>Pezizomycotina</taxon>
        <taxon>Eurotiomycetes</taxon>
        <taxon>Chaetothyriomycetidae</taxon>
        <taxon>Chaetothyriales</taxon>
        <taxon>Herpotrichiellaceae</taxon>
        <taxon>Cladophialophora</taxon>
    </lineage>
</organism>
<feature type="compositionally biased region" description="Polar residues" evidence="1">
    <location>
        <begin position="425"/>
        <end position="443"/>
    </location>
</feature>
<dbReference type="RefSeq" id="XP_016250846.1">
    <property type="nucleotide sequence ID" value="XM_016393327.1"/>
</dbReference>
<feature type="region of interest" description="Disordered" evidence="1">
    <location>
        <begin position="296"/>
        <end position="325"/>
    </location>
</feature>
<dbReference type="GeneID" id="27345555"/>
<dbReference type="Proteomes" id="UP000054466">
    <property type="component" value="Unassembled WGS sequence"/>
</dbReference>